<dbReference type="Gene3D" id="3.30.420.10">
    <property type="entry name" value="Ribonuclease H-like superfamily/Ribonuclease H"/>
    <property type="match status" value="1"/>
</dbReference>
<dbReference type="InterPro" id="IPR002156">
    <property type="entry name" value="RNaseH_domain"/>
</dbReference>
<name>A0A1U8PZT1_NELNU</name>
<dbReference type="PANTHER" id="PTHR47074:SF73">
    <property type="entry name" value="OS04G0448401 PROTEIN"/>
    <property type="match status" value="1"/>
</dbReference>
<evidence type="ECO:0000259" key="1">
    <source>
        <dbReference type="Pfam" id="PF13456"/>
    </source>
</evidence>
<gene>
    <name evidence="3" type="primary">LOC109114204</name>
</gene>
<dbReference type="KEGG" id="nnu:109114204"/>
<evidence type="ECO:0000313" key="2">
    <source>
        <dbReference type="Proteomes" id="UP000189703"/>
    </source>
</evidence>
<proteinExistence type="predicted"/>
<keyword evidence="2" id="KW-1185">Reference proteome</keyword>
<accession>A0A1U8PZT1</accession>
<dbReference type="SUPFAM" id="SSF53098">
    <property type="entry name" value="Ribonuclease H-like"/>
    <property type="match status" value="1"/>
</dbReference>
<protein>
    <submittedName>
        <fullName evidence="3">Uncharacterized protein LOC109114204</fullName>
    </submittedName>
</protein>
<dbReference type="PANTHER" id="PTHR47074">
    <property type="entry name" value="BNAC02G40300D PROTEIN"/>
    <property type="match status" value="1"/>
</dbReference>
<dbReference type="InterPro" id="IPR036397">
    <property type="entry name" value="RNaseH_sf"/>
</dbReference>
<dbReference type="GO" id="GO:0004523">
    <property type="term" value="F:RNA-DNA hybrid ribonuclease activity"/>
    <property type="evidence" value="ECO:0007669"/>
    <property type="project" value="InterPro"/>
</dbReference>
<dbReference type="GeneID" id="109114204"/>
<dbReference type="OrthoDB" id="1684493at2759"/>
<dbReference type="Pfam" id="PF13456">
    <property type="entry name" value="RVT_3"/>
    <property type="match status" value="1"/>
</dbReference>
<dbReference type="InParanoid" id="A0A1U8PZT1"/>
<dbReference type="Proteomes" id="UP000189703">
    <property type="component" value="Unplaced"/>
</dbReference>
<sequence length="159" mass="17942">MAMWKATKAAICRVKWEERNNRIFLKKSRTIEEVIDSTKVEVAHWSEVAQSSRVRDKVRLEWKAPEGNKVKLNFDGCSYGNPVILGIGILRNSDRRILGMFSGPIGNGNLLKAELLALLQGLKLVKRLGCRHVEVEGDSKVVISWAANSSTTPWTFKYD</sequence>
<feature type="domain" description="RNase H type-1" evidence="1">
    <location>
        <begin position="88"/>
        <end position="150"/>
    </location>
</feature>
<reference evidence="3" key="1">
    <citation type="submission" date="2025-08" db="UniProtKB">
        <authorList>
            <consortium name="RefSeq"/>
        </authorList>
    </citation>
    <scope>IDENTIFICATION</scope>
</reference>
<dbReference type="GO" id="GO:0003676">
    <property type="term" value="F:nucleic acid binding"/>
    <property type="evidence" value="ECO:0007669"/>
    <property type="project" value="InterPro"/>
</dbReference>
<dbReference type="RefSeq" id="XP_019052053.1">
    <property type="nucleotide sequence ID" value="XM_019196508.1"/>
</dbReference>
<evidence type="ECO:0000313" key="3">
    <source>
        <dbReference type="RefSeq" id="XP_019052053.1"/>
    </source>
</evidence>
<organism evidence="2 3">
    <name type="scientific">Nelumbo nucifera</name>
    <name type="common">Sacred lotus</name>
    <dbReference type="NCBI Taxonomy" id="4432"/>
    <lineage>
        <taxon>Eukaryota</taxon>
        <taxon>Viridiplantae</taxon>
        <taxon>Streptophyta</taxon>
        <taxon>Embryophyta</taxon>
        <taxon>Tracheophyta</taxon>
        <taxon>Spermatophyta</taxon>
        <taxon>Magnoliopsida</taxon>
        <taxon>Proteales</taxon>
        <taxon>Nelumbonaceae</taxon>
        <taxon>Nelumbo</taxon>
    </lineage>
</organism>
<dbReference type="InterPro" id="IPR052929">
    <property type="entry name" value="RNase_H-like_EbsB-rel"/>
</dbReference>
<dbReference type="InterPro" id="IPR012337">
    <property type="entry name" value="RNaseH-like_sf"/>
</dbReference>
<dbReference type="AlphaFoldDB" id="A0A1U8PZT1"/>